<keyword evidence="12 17" id="KW-1133">Transmembrane helix</keyword>
<reference evidence="19 20" key="1">
    <citation type="journal article" date="2019" name="Nat. Plants">
        <title>Stout camphor tree genome fills gaps in understanding of flowering plant genome evolution.</title>
        <authorList>
            <person name="Chaw S.M."/>
            <person name="Liu Y.C."/>
            <person name="Wu Y.W."/>
            <person name="Wang H.Y."/>
            <person name="Lin C.I."/>
            <person name="Wu C.S."/>
            <person name="Ke H.M."/>
            <person name="Chang L.Y."/>
            <person name="Hsu C.Y."/>
            <person name="Yang H.T."/>
            <person name="Sudianto E."/>
            <person name="Hsu M.H."/>
            <person name="Wu K.P."/>
            <person name="Wang L.N."/>
            <person name="Leebens-Mack J.H."/>
            <person name="Tsai I.J."/>
        </authorList>
    </citation>
    <scope>NUCLEOTIDE SEQUENCE [LARGE SCALE GENOMIC DNA]</scope>
    <source>
        <strain evidence="20">cv. Chaw 1501</strain>
        <tissue evidence="19">Young leaves</tissue>
    </source>
</reference>
<dbReference type="SUPFAM" id="SSF57850">
    <property type="entry name" value="RING/U-box"/>
    <property type="match status" value="1"/>
</dbReference>
<evidence type="ECO:0000256" key="5">
    <source>
        <dbReference type="ARBA" id="ARBA00022679"/>
    </source>
</evidence>
<evidence type="ECO:0000256" key="11">
    <source>
        <dbReference type="ARBA" id="ARBA00022833"/>
    </source>
</evidence>
<proteinExistence type="inferred from homology"/>
<dbReference type="PANTHER" id="PTHR46539">
    <property type="entry name" value="E3 UBIQUITIN-PROTEIN LIGASE ATL42"/>
    <property type="match status" value="1"/>
</dbReference>
<evidence type="ECO:0000256" key="10">
    <source>
        <dbReference type="ARBA" id="ARBA00022786"/>
    </source>
</evidence>
<dbReference type="PROSITE" id="PS50089">
    <property type="entry name" value="ZF_RING_2"/>
    <property type="match status" value="1"/>
</dbReference>
<keyword evidence="5" id="KW-0808">Transferase</keyword>
<dbReference type="AlphaFoldDB" id="A0A443N4N3"/>
<evidence type="ECO:0000256" key="16">
    <source>
        <dbReference type="SAM" id="MobiDB-lite"/>
    </source>
</evidence>
<name>A0A443N4N3_9MAGN</name>
<dbReference type="GO" id="GO:0008270">
    <property type="term" value="F:zinc ion binding"/>
    <property type="evidence" value="ECO:0007669"/>
    <property type="project" value="UniProtKB-KW"/>
</dbReference>
<comment type="subcellular location">
    <subcellularLocation>
        <location evidence="2">Membrane</location>
        <topology evidence="2">Single-pass membrane protein</topology>
    </subcellularLocation>
</comment>
<evidence type="ECO:0000256" key="12">
    <source>
        <dbReference type="ARBA" id="ARBA00022989"/>
    </source>
</evidence>
<dbReference type="SMART" id="SM00184">
    <property type="entry name" value="RING"/>
    <property type="match status" value="1"/>
</dbReference>
<dbReference type="Pfam" id="PF13639">
    <property type="entry name" value="zf-RING_2"/>
    <property type="match status" value="1"/>
</dbReference>
<evidence type="ECO:0000256" key="3">
    <source>
        <dbReference type="ARBA" id="ARBA00004906"/>
    </source>
</evidence>
<organism evidence="19 20">
    <name type="scientific">Cinnamomum micranthum f. kanehirae</name>
    <dbReference type="NCBI Taxonomy" id="337451"/>
    <lineage>
        <taxon>Eukaryota</taxon>
        <taxon>Viridiplantae</taxon>
        <taxon>Streptophyta</taxon>
        <taxon>Embryophyta</taxon>
        <taxon>Tracheophyta</taxon>
        <taxon>Spermatophyta</taxon>
        <taxon>Magnoliopsida</taxon>
        <taxon>Magnoliidae</taxon>
        <taxon>Laurales</taxon>
        <taxon>Lauraceae</taxon>
        <taxon>Cinnamomum</taxon>
    </lineage>
</organism>
<keyword evidence="9 15" id="KW-0863">Zinc-finger</keyword>
<dbReference type="CDD" id="cd16461">
    <property type="entry name" value="RING-H2_EL5-like"/>
    <property type="match status" value="1"/>
</dbReference>
<evidence type="ECO:0000256" key="13">
    <source>
        <dbReference type="ARBA" id="ARBA00023136"/>
    </source>
</evidence>
<comment type="caution">
    <text evidence="19">The sequence shown here is derived from an EMBL/GenBank/DDBJ whole genome shotgun (WGS) entry which is preliminary data.</text>
</comment>
<feature type="compositionally biased region" description="Basic and acidic residues" evidence="16">
    <location>
        <begin position="229"/>
        <end position="239"/>
    </location>
</feature>
<comment type="similarity">
    <text evidence="14">Belongs to the RING-type zinc finger family. ATL subfamily.</text>
</comment>
<evidence type="ECO:0000256" key="15">
    <source>
        <dbReference type="PROSITE-ProRule" id="PRU00175"/>
    </source>
</evidence>
<feature type="region of interest" description="Disordered" evidence="16">
    <location>
        <begin position="219"/>
        <end position="240"/>
    </location>
</feature>
<dbReference type="Gene3D" id="3.30.40.10">
    <property type="entry name" value="Zinc/RING finger domain, C3HC4 (zinc finger)"/>
    <property type="match status" value="1"/>
</dbReference>
<evidence type="ECO:0000313" key="19">
    <source>
        <dbReference type="EMBL" id="RWR73473.1"/>
    </source>
</evidence>
<dbReference type="GO" id="GO:0016020">
    <property type="term" value="C:membrane"/>
    <property type="evidence" value="ECO:0007669"/>
    <property type="project" value="UniProtKB-SubCell"/>
</dbReference>
<evidence type="ECO:0000256" key="9">
    <source>
        <dbReference type="ARBA" id="ARBA00022771"/>
    </source>
</evidence>
<dbReference type="InterPro" id="IPR013083">
    <property type="entry name" value="Znf_RING/FYVE/PHD"/>
</dbReference>
<keyword evidence="7" id="KW-0479">Metal-binding</keyword>
<feature type="transmembrane region" description="Helical" evidence="17">
    <location>
        <begin position="6"/>
        <end position="25"/>
    </location>
</feature>
<keyword evidence="13 17" id="KW-0472">Membrane</keyword>
<keyword evidence="6 17" id="KW-0812">Transmembrane</keyword>
<evidence type="ECO:0000256" key="2">
    <source>
        <dbReference type="ARBA" id="ARBA00004167"/>
    </source>
</evidence>
<evidence type="ECO:0000256" key="4">
    <source>
        <dbReference type="ARBA" id="ARBA00012483"/>
    </source>
</evidence>
<protein>
    <recommendedName>
        <fullName evidence="4">RING-type E3 ubiquitin transferase</fullName>
        <ecNumber evidence="4">2.3.2.27</ecNumber>
    </recommendedName>
</protein>
<dbReference type="EMBL" id="QPKB01000001">
    <property type="protein sequence ID" value="RWR73473.1"/>
    <property type="molecule type" value="Genomic_DNA"/>
</dbReference>
<evidence type="ECO:0000256" key="8">
    <source>
        <dbReference type="ARBA" id="ARBA00022729"/>
    </source>
</evidence>
<evidence type="ECO:0000313" key="20">
    <source>
        <dbReference type="Proteomes" id="UP000283530"/>
    </source>
</evidence>
<accession>A0A443N4N3</accession>
<dbReference type="FunFam" id="3.30.40.10:FF:000285">
    <property type="entry name" value="RING-H2 finger protein ATL43"/>
    <property type="match status" value="1"/>
</dbReference>
<dbReference type="GO" id="GO:0061630">
    <property type="term" value="F:ubiquitin protein ligase activity"/>
    <property type="evidence" value="ECO:0007669"/>
    <property type="project" value="UniProtKB-EC"/>
</dbReference>
<comment type="pathway">
    <text evidence="3">Protein modification; protein ubiquitination.</text>
</comment>
<keyword evidence="8" id="KW-0732">Signal</keyword>
<dbReference type="STRING" id="337451.A0A443N4N3"/>
<comment type="catalytic activity">
    <reaction evidence="1">
        <text>S-ubiquitinyl-[E2 ubiquitin-conjugating enzyme]-L-cysteine + [acceptor protein]-L-lysine = [E2 ubiquitin-conjugating enzyme]-L-cysteine + N(6)-ubiquitinyl-[acceptor protein]-L-lysine.</text>
        <dbReference type="EC" id="2.3.2.27"/>
    </reaction>
</comment>
<evidence type="ECO:0000256" key="1">
    <source>
        <dbReference type="ARBA" id="ARBA00000900"/>
    </source>
</evidence>
<gene>
    <name evidence="19" type="ORF">CKAN_00175400</name>
</gene>
<dbReference type="OrthoDB" id="8062037at2759"/>
<dbReference type="EC" id="2.3.2.27" evidence="4"/>
<feature type="domain" description="RING-type" evidence="18">
    <location>
        <begin position="128"/>
        <end position="170"/>
    </location>
</feature>
<keyword evidence="20" id="KW-1185">Reference proteome</keyword>
<evidence type="ECO:0000256" key="14">
    <source>
        <dbReference type="ARBA" id="ARBA00024209"/>
    </source>
</evidence>
<dbReference type="InterPro" id="IPR001841">
    <property type="entry name" value="Znf_RING"/>
</dbReference>
<evidence type="ECO:0000259" key="18">
    <source>
        <dbReference type="PROSITE" id="PS50089"/>
    </source>
</evidence>
<dbReference type="PANTHER" id="PTHR46539:SF1">
    <property type="entry name" value="E3 UBIQUITIN-PROTEIN LIGASE ATL42"/>
    <property type="match status" value="1"/>
</dbReference>
<evidence type="ECO:0000256" key="17">
    <source>
        <dbReference type="SAM" id="Phobius"/>
    </source>
</evidence>
<evidence type="ECO:0000256" key="7">
    <source>
        <dbReference type="ARBA" id="ARBA00022723"/>
    </source>
</evidence>
<feature type="transmembrane region" description="Helical" evidence="17">
    <location>
        <begin position="46"/>
        <end position="72"/>
    </location>
</feature>
<keyword evidence="11" id="KW-0862">Zinc</keyword>
<keyword evidence="10" id="KW-0833">Ubl conjugation pathway</keyword>
<dbReference type="Proteomes" id="UP000283530">
    <property type="component" value="Unassembled WGS sequence"/>
</dbReference>
<evidence type="ECO:0000256" key="6">
    <source>
        <dbReference type="ARBA" id="ARBA00022692"/>
    </source>
</evidence>
<sequence>MNPSNLFSITFFFINIFFFFFFLDVKAQSGTAQQDQSLQQDTVPSSYRPSIAIVIGILAIMVSLTFLLFVYAKYCNLTPSDFFNVGDEQGQQGNQARSRFSGIDKAIIDTLPFFQFSSLKGSKQGLECAVCLSRFDDTEILRLLPKCKHAFHLDCIDKWLDSHSSCPLCRQRVELEDIAKFTFSNSMRFPRNPSDLREDSNLELFVCRELDEQSSSSRFSVGSSFRKNPNGDKSKKDELLIPEGGDDQAFLHKFKHKIIVSDVVFNNRWSDLNSSDLLSLNSEMLNAASSERFTGMEPVIEDGSFSPVFRDEMVRNKLNGSKVTGIKRNGSISDIPSTSNTDYAANSSNASKFMVPSGKRSMSEITNISRFVDFGGRSRIKDSSTGENGAKEERVRKLWLPIARRTVQWFAGREKRSQSEDSKPELPSV</sequence>